<gene>
    <name evidence="2" type="ORF">ABG768_002051</name>
</gene>
<reference evidence="2 3" key="1">
    <citation type="submission" date="2024-05" db="EMBL/GenBank/DDBJ databases">
        <title>A high-quality chromosomal-level genome assembly of Topmouth culter (Culter alburnus).</title>
        <authorList>
            <person name="Zhao H."/>
        </authorList>
    </citation>
    <scope>NUCLEOTIDE SEQUENCE [LARGE SCALE GENOMIC DNA]</scope>
    <source>
        <strain evidence="2">CATC2023</strain>
        <tissue evidence="2">Muscle</tissue>
    </source>
</reference>
<accession>A0AAW2A549</accession>
<keyword evidence="1" id="KW-1133">Transmembrane helix</keyword>
<name>A0AAW2A549_CULAL</name>
<keyword evidence="3" id="KW-1185">Reference proteome</keyword>
<comment type="caution">
    <text evidence="2">The sequence shown here is derived from an EMBL/GenBank/DDBJ whole genome shotgun (WGS) entry which is preliminary data.</text>
</comment>
<sequence>MVFLELFSNNPEKLERKTGSFSAMHFSFALIGLQKLMDREFSCPCSPGFNAILISFIFFGPALLALTMMIFIQRPCRSSSSHCAGLFLLCLIPPSLWMFLLLFEGEYVACGLSHWEGDYVLDEELQIKWCKPTGVKDTRGNATDLRELTEKITFYSRFSALVLLTFLSVVVTAAVSCWDCRTRYLEHQEKQDKPSHLSESSIYGSEVELQRSV</sequence>
<evidence type="ECO:0000313" key="2">
    <source>
        <dbReference type="EMBL" id="KAK9967672.1"/>
    </source>
</evidence>
<feature type="transmembrane region" description="Helical" evidence="1">
    <location>
        <begin position="158"/>
        <end position="178"/>
    </location>
</feature>
<feature type="transmembrane region" description="Helical" evidence="1">
    <location>
        <begin position="49"/>
        <end position="72"/>
    </location>
</feature>
<dbReference type="EMBL" id="JAWDJR010000010">
    <property type="protein sequence ID" value="KAK9967672.1"/>
    <property type="molecule type" value="Genomic_DNA"/>
</dbReference>
<dbReference type="Proteomes" id="UP001479290">
    <property type="component" value="Unassembled WGS sequence"/>
</dbReference>
<organism evidence="2 3">
    <name type="scientific">Culter alburnus</name>
    <name type="common">Topmouth culter</name>
    <dbReference type="NCBI Taxonomy" id="194366"/>
    <lineage>
        <taxon>Eukaryota</taxon>
        <taxon>Metazoa</taxon>
        <taxon>Chordata</taxon>
        <taxon>Craniata</taxon>
        <taxon>Vertebrata</taxon>
        <taxon>Euteleostomi</taxon>
        <taxon>Actinopterygii</taxon>
        <taxon>Neopterygii</taxon>
        <taxon>Teleostei</taxon>
        <taxon>Ostariophysi</taxon>
        <taxon>Cypriniformes</taxon>
        <taxon>Xenocyprididae</taxon>
        <taxon>Xenocypridinae</taxon>
        <taxon>Culter</taxon>
    </lineage>
</organism>
<feature type="transmembrane region" description="Helical" evidence="1">
    <location>
        <begin position="84"/>
        <end position="103"/>
    </location>
</feature>
<keyword evidence="1" id="KW-0812">Transmembrane</keyword>
<keyword evidence="1" id="KW-0472">Membrane</keyword>
<proteinExistence type="predicted"/>
<evidence type="ECO:0000313" key="3">
    <source>
        <dbReference type="Proteomes" id="UP001479290"/>
    </source>
</evidence>
<dbReference type="AlphaFoldDB" id="A0AAW2A549"/>
<protein>
    <submittedName>
        <fullName evidence="2">Uncharacterized protein</fullName>
    </submittedName>
</protein>
<evidence type="ECO:0000256" key="1">
    <source>
        <dbReference type="SAM" id="Phobius"/>
    </source>
</evidence>